<organism evidence="8 9">
    <name type="scientific">Moryella indoligenes</name>
    <dbReference type="NCBI Taxonomy" id="371674"/>
    <lineage>
        <taxon>Bacteria</taxon>
        <taxon>Bacillati</taxon>
        <taxon>Bacillota</taxon>
        <taxon>Clostridia</taxon>
        <taxon>Lachnospirales</taxon>
        <taxon>Lachnospiraceae</taxon>
        <taxon>Moryella</taxon>
    </lineage>
</organism>
<keyword evidence="9" id="KW-1185">Reference proteome</keyword>
<evidence type="ECO:0000256" key="3">
    <source>
        <dbReference type="ARBA" id="ARBA00022692"/>
    </source>
</evidence>
<name>A0AAE3V9T7_9FIRM</name>
<gene>
    <name evidence="8" type="ORF">J2S20_000652</name>
</gene>
<comment type="subcellular location">
    <subcellularLocation>
        <location evidence="1">Cell membrane</location>
        <topology evidence="1">Multi-pass membrane protein</topology>
    </subcellularLocation>
</comment>
<keyword evidence="5 6" id="KW-0472">Membrane</keyword>
<accession>A0AAE3V9T7</accession>
<keyword evidence="2" id="KW-1003">Cell membrane</keyword>
<dbReference type="RefSeq" id="WP_307253190.1">
    <property type="nucleotide sequence ID" value="NZ_JAUSTO010000003.1"/>
</dbReference>
<dbReference type="PANTHER" id="PTHR33406:SF13">
    <property type="entry name" value="MEMBRANE PROTEIN YDFJ"/>
    <property type="match status" value="1"/>
</dbReference>
<feature type="transmembrane region" description="Helical" evidence="6">
    <location>
        <begin position="525"/>
        <end position="550"/>
    </location>
</feature>
<dbReference type="SUPFAM" id="SSF82866">
    <property type="entry name" value="Multidrug efflux transporter AcrB transmembrane domain"/>
    <property type="match status" value="2"/>
</dbReference>
<feature type="domain" description="Membrane transport protein MMPL" evidence="7">
    <location>
        <begin position="115"/>
        <end position="349"/>
    </location>
</feature>
<dbReference type="Pfam" id="PF03176">
    <property type="entry name" value="MMPL"/>
    <property type="match status" value="2"/>
</dbReference>
<feature type="transmembrane region" description="Helical" evidence="6">
    <location>
        <begin position="201"/>
        <end position="221"/>
    </location>
</feature>
<dbReference type="AlphaFoldDB" id="A0AAE3V9T7"/>
<dbReference type="Gene3D" id="1.20.1640.10">
    <property type="entry name" value="Multidrug efflux transporter AcrB transmembrane domain"/>
    <property type="match status" value="2"/>
</dbReference>
<evidence type="ECO:0000256" key="2">
    <source>
        <dbReference type="ARBA" id="ARBA00022475"/>
    </source>
</evidence>
<comment type="caution">
    <text evidence="8">The sequence shown here is derived from an EMBL/GenBank/DDBJ whole genome shotgun (WGS) entry which is preliminary data.</text>
</comment>
<feature type="transmembrane region" description="Helical" evidence="6">
    <location>
        <begin position="175"/>
        <end position="194"/>
    </location>
</feature>
<feature type="transmembrane region" description="Helical" evidence="6">
    <location>
        <begin position="356"/>
        <end position="372"/>
    </location>
</feature>
<evidence type="ECO:0000313" key="8">
    <source>
        <dbReference type="EMBL" id="MDQ0151970.1"/>
    </source>
</evidence>
<dbReference type="GO" id="GO:0005886">
    <property type="term" value="C:plasma membrane"/>
    <property type="evidence" value="ECO:0007669"/>
    <property type="project" value="UniProtKB-SubCell"/>
</dbReference>
<dbReference type="InterPro" id="IPR050545">
    <property type="entry name" value="Mycobact_MmpL"/>
</dbReference>
<feature type="transmembrane region" description="Helical" evidence="6">
    <location>
        <begin position="301"/>
        <end position="327"/>
    </location>
</feature>
<evidence type="ECO:0000256" key="1">
    <source>
        <dbReference type="ARBA" id="ARBA00004651"/>
    </source>
</evidence>
<evidence type="ECO:0000256" key="6">
    <source>
        <dbReference type="SAM" id="Phobius"/>
    </source>
</evidence>
<feature type="transmembrane region" description="Helical" evidence="6">
    <location>
        <begin position="651"/>
        <end position="674"/>
    </location>
</feature>
<proteinExistence type="predicted"/>
<feature type="transmembrane region" description="Helical" evidence="6">
    <location>
        <begin position="269"/>
        <end position="295"/>
    </location>
</feature>
<feature type="transmembrane region" description="Helical" evidence="6">
    <location>
        <begin position="620"/>
        <end position="639"/>
    </location>
</feature>
<protein>
    <submittedName>
        <fullName evidence="8">RND superfamily exporter protein</fullName>
    </submittedName>
</protein>
<feature type="transmembrane region" description="Helical" evidence="6">
    <location>
        <begin position="562"/>
        <end position="585"/>
    </location>
</feature>
<dbReference type="PANTHER" id="PTHR33406">
    <property type="entry name" value="MEMBRANE PROTEIN MJ1562-RELATED"/>
    <property type="match status" value="1"/>
</dbReference>
<keyword evidence="3 6" id="KW-0812">Transmembrane</keyword>
<feature type="domain" description="Membrane transport protein MMPL" evidence="7">
    <location>
        <begin position="448"/>
        <end position="671"/>
    </location>
</feature>
<sequence length="699" mass="78234">MIKKLARWLTQRPKFIILAALLLTIPSILGYIGTRTNYDVLSYLPENVRSVEGERLLEDPFKAAATSMIVVEGMPPKYTDDLLSRIKKLDHVGNAFWISDSLGIQVPTSLFPSELQKNFFSGEATMMIVQFETNLSSDDTMNAIVEIRKLMNERCFVAGMSAMVEDIKELVIAELPIYTVIAVLLTLIVLFLSFESYAMPPILLSCIGLAVIYNMGSNIFFGQISYITKAIAAILQLGVTMDYSIFLYRRYEEEKARHEDIRDAMAEAMAAAFSALSGSSLTTIAGFLALCAMRFTMGRDMGIVMAKGVVLGIVCVIFILPCFVLVFNRQIEQYKHKNLFPDFTGMNRWILRHRRAWILAFLLCLYPAWYSQTHTNIYYQISRSLPSSLPSLTSNAKLKEDFSMSTQHVVILSSDIDNGTLGELEDGLDAIPGISHVLSYHSLIGNGVPDFFLPKKIRDIFKSDEYQLMMLISDFDPATNEMKEQLKQVSELVYRYDPNAYLTGESAMTEDLRTVFTQDNVTTNYLSIAAIFVIVMMIFRSVSIPFALILAIELAIYINQGLCYWMGSSISFIAPILISAIQLGATVDYAILVSSRFQEEIRNGKDRMEAALLAGSTSDASIITSALGMFSATVGVAFVSRMYLIREVCMLLARGALISAFIVAFMLPCILYELEPLFSRTTMNWDTLPKPKAKEKPAK</sequence>
<dbReference type="Proteomes" id="UP001241537">
    <property type="component" value="Unassembled WGS sequence"/>
</dbReference>
<evidence type="ECO:0000259" key="7">
    <source>
        <dbReference type="Pfam" id="PF03176"/>
    </source>
</evidence>
<dbReference type="InterPro" id="IPR004869">
    <property type="entry name" value="MMPL_dom"/>
</dbReference>
<evidence type="ECO:0000313" key="9">
    <source>
        <dbReference type="Proteomes" id="UP001241537"/>
    </source>
</evidence>
<evidence type="ECO:0000256" key="4">
    <source>
        <dbReference type="ARBA" id="ARBA00022989"/>
    </source>
</evidence>
<evidence type="ECO:0000256" key="5">
    <source>
        <dbReference type="ARBA" id="ARBA00023136"/>
    </source>
</evidence>
<keyword evidence="4 6" id="KW-1133">Transmembrane helix</keyword>
<dbReference type="EMBL" id="JAUSTO010000003">
    <property type="protein sequence ID" value="MDQ0151970.1"/>
    <property type="molecule type" value="Genomic_DNA"/>
</dbReference>
<reference evidence="8" key="1">
    <citation type="submission" date="2023-07" db="EMBL/GenBank/DDBJ databases">
        <title>Genomic Encyclopedia of Type Strains, Phase IV (KMG-IV): sequencing the most valuable type-strain genomes for metagenomic binning, comparative biology and taxonomic classification.</title>
        <authorList>
            <person name="Goeker M."/>
        </authorList>
    </citation>
    <scope>NUCLEOTIDE SEQUENCE</scope>
    <source>
        <strain evidence="8">DSM 19659</strain>
    </source>
</reference>